<name>A0A0P1FX74_9RHOB</name>
<dbReference type="GO" id="GO:0005509">
    <property type="term" value="F:calcium ion binding"/>
    <property type="evidence" value="ECO:0007669"/>
    <property type="project" value="InterPro"/>
</dbReference>
<dbReference type="SUPFAM" id="SSF101898">
    <property type="entry name" value="NHL repeat"/>
    <property type="match status" value="1"/>
</dbReference>
<dbReference type="SUPFAM" id="SSF51120">
    <property type="entry name" value="beta-Roll"/>
    <property type="match status" value="3"/>
</dbReference>
<evidence type="ECO:0000256" key="2">
    <source>
        <dbReference type="ARBA" id="ARBA00004613"/>
    </source>
</evidence>
<dbReference type="InterPro" id="IPR003995">
    <property type="entry name" value="RTX_toxin_determinant-A"/>
</dbReference>
<dbReference type="InterPro" id="IPR001343">
    <property type="entry name" value="Hemolysn_Ca-bd"/>
</dbReference>
<evidence type="ECO:0000256" key="1">
    <source>
        <dbReference type="ARBA" id="ARBA00004370"/>
    </source>
</evidence>
<sequence length="819" mass="84766">MANGGESPNSDPVKDFIGTTDDNQIIDGVQNAAGQTLREKLAEADKVNGHAGDDDISTGAGNDLAAGDMVGDEWSFVDGKWVFNPAAVQVSDLGLTRSYDDDIRTGDGDDVLLGNGGDDTLSAGRGDDTINAGRGDDHAFGGEGDDLLNLEQGNDRAEGGLGADTVNAGDGDDIVYGDLKGGNVLADGSDGLTSFSQYGDSPGWVMADEDGVETISQSANTVAGEAYTISFELAANLSGGHGCGQVEVLWNGEVVGTVETTSGVYETHEIEVVSAGEEGQLSFRAVPPEGSVDYDFSGPVVSYDKTVSLGGQDVSVDAFAPGQPVLYQVIDGHLKAFDVEARSYVDVGDPPGFKINAVGFNAEDDLIYGVAKSKGVDALGNEVSTNDIVMLDASGAAYRVGDGFYGDYVGDFDDSGNLWTFHSSLDRISVVDVDSRDADGNPDIQHFHLPKGLFTDRTYDLAYNSEDGNFYAVVSPGQNGAAGKVVKIDVSAVAAGGEPTFREVPITGTLYGDTMESGMAKGAYGAVFLDGDGNLYYGLNKGDHDLDASTGSQGAIFKVNVDWDLGQAYSEFMSEAQSTGSNDGTVDPRSADAFTEIDAEAPVLLRNPQLIQAEGGNDDLRGGAGDDQLFGNAGDDTLQGGEGEDRLSGDQGNDNISGGTGDDTASGGAGNDSIRGQEGDDVISGDEGRDYLNAGSGDDRVDGGEGADKIVGGTGSDTIEGGAGNDHLWGGNWRGDGTTDTFVVSGGAGRDIVHDFEADHDRIDLTAYGLEFSEVEAALADRGWATELDLSALTGGESGDKLLLKSVNVDDLDESNFIL</sequence>
<evidence type="ECO:0000256" key="5">
    <source>
        <dbReference type="ARBA" id="ARBA00022737"/>
    </source>
</evidence>
<proteinExistence type="predicted"/>
<gene>
    <name evidence="11" type="primary">hlyA_4</name>
    <name evidence="10" type="synonym">hlyA_2</name>
    <name evidence="10" type="ORF">TL5118_02990</name>
    <name evidence="11" type="ORF">TL5120_03578</name>
</gene>
<dbReference type="PANTHER" id="PTHR38340">
    <property type="entry name" value="S-LAYER PROTEIN"/>
    <property type="match status" value="1"/>
</dbReference>
<evidence type="ECO:0000313" key="11">
    <source>
        <dbReference type="EMBL" id="CUH73766.1"/>
    </source>
</evidence>
<dbReference type="PRINTS" id="PR01488">
    <property type="entry name" value="RTXTOXINA"/>
</dbReference>
<feature type="region of interest" description="Disordered" evidence="8">
    <location>
        <begin position="106"/>
        <end position="144"/>
    </location>
</feature>
<reference evidence="10 12" key="2">
    <citation type="submission" date="2015-09" db="EMBL/GenBank/DDBJ databases">
        <authorList>
            <person name="Rodrigo-Torres L."/>
            <person name="Arahal D.R."/>
        </authorList>
    </citation>
    <scope>NUCLEOTIDE SEQUENCE [LARGE SCALE GENOMIC DNA]</scope>
    <source>
        <strain evidence="10 12">CECT 5118</strain>
    </source>
</reference>
<keyword evidence="4" id="KW-0800">Toxin</keyword>
<dbReference type="RefSeq" id="WP_058244887.1">
    <property type="nucleotide sequence ID" value="NZ_CYSB01000038.1"/>
</dbReference>
<evidence type="ECO:0000256" key="4">
    <source>
        <dbReference type="ARBA" id="ARBA00022656"/>
    </source>
</evidence>
<dbReference type="Pfam" id="PF00353">
    <property type="entry name" value="HemolysinCabind"/>
    <property type="match status" value="5"/>
</dbReference>
<dbReference type="GO" id="GO:0016020">
    <property type="term" value="C:membrane"/>
    <property type="evidence" value="ECO:0007669"/>
    <property type="project" value="UniProtKB-SubCell"/>
</dbReference>
<accession>A0A0P1FX74</accession>
<reference evidence="11 13" key="1">
    <citation type="submission" date="2015-09" db="EMBL/GenBank/DDBJ databases">
        <authorList>
            <consortium name="Swine Surveillance"/>
        </authorList>
    </citation>
    <scope>NUCLEOTIDE SEQUENCE [LARGE SCALE GENOMIC DNA]</scope>
    <source>
        <strain evidence="11 13">5120</strain>
    </source>
</reference>
<keyword evidence="6" id="KW-0843">Virulence</keyword>
<dbReference type="AlphaFoldDB" id="A0A0P1FX74"/>
<feature type="region of interest" description="Disordered" evidence="8">
    <location>
        <begin position="1"/>
        <end position="22"/>
    </location>
</feature>
<dbReference type="PROSITE" id="PS00330">
    <property type="entry name" value="HEMOLYSIN_CALCIUM"/>
    <property type="match status" value="2"/>
</dbReference>
<dbReference type="InterPro" id="IPR018511">
    <property type="entry name" value="Hemolysin-typ_Ca-bd_CS"/>
</dbReference>
<organism evidence="11 13">
    <name type="scientific">Thalassovita autumnalis</name>
    <dbReference type="NCBI Taxonomy" id="2072972"/>
    <lineage>
        <taxon>Bacteria</taxon>
        <taxon>Pseudomonadati</taxon>
        <taxon>Pseudomonadota</taxon>
        <taxon>Alphaproteobacteria</taxon>
        <taxon>Rhodobacterales</taxon>
        <taxon>Roseobacteraceae</taxon>
        <taxon>Thalassovita</taxon>
    </lineage>
</organism>
<comment type="subcellular location">
    <subcellularLocation>
        <location evidence="1">Membrane</location>
    </subcellularLocation>
    <subcellularLocation>
        <location evidence="2">Secreted</location>
    </subcellularLocation>
</comment>
<dbReference type="GO" id="GO:0090729">
    <property type="term" value="F:toxin activity"/>
    <property type="evidence" value="ECO:0007669"/>
    <property type="project" value="UniProtKB-KW"/>
</dbReference>
<dbReference type="PANTHER" id="PTHR38340:SF1">
    <property type="entry name" value="S-LAYER PROTEIN"/>
    <property type="match status" value="1"/>
</dbReference>
<dbReference type="OrthoDB" id="8479154at2"/>
<dbReference type="PRINTS" id="PR00313">
    <property type="entry name" value="CABNDNGRPT"/>
</dbReference>
<feature type="compositionally biased region" description="Basic and acidic residues" evidence="8">
    <location>
        <begin position="697"/>
        <end position="708"/>
    </location>
</feature>
<evidence type="ECO:0000313" key="13">
    <source>
        <dbReference type="Proteomes" id="UP000051887"/>
    </source>
</evidence>
<protein>
    <submittedName>
        <fullName evidence="11">Hemolysin, chromosomal</fullName>
    </submittedName>
</protein>
<dbReference type="Gene3D" id="2.150.10.10">
    <property type="entry name" value="Serralysin-like metalloprotease, C-terminal"/>
    <property type="match status" value="3"/>
</dbReference>
<keyword evidence="3" id="KW-0964">Secreted</keyword>
<dbReference type="InterPro" id="IPR050557">
    <property type="entry name" value="RTX_toxin/Mannuronan_C5-epim"/>
</dbReference>
<keyword evidence="7" id="KW-0472">Membrane</keyword>
<dbReference type="EMBL" id="CYSB01000038">
    <property type="protein sequence ID" value="CUH69031.1"/>
    <property type="molecule type" value="Genomic_DNA"/>
</dbReference>
<evidence type="ECO:0000256" key="6">
    <source>
        <dbReference type="ARBA" id="ARBA00023026"/>
    </source>
</evidence>
<feature type="compositionally biased region" description="Polar residues" evidence="8">
    <location>
        <begin position="1"/>
        <end position="10"/>
    </location>
</feature>
<feature type="domain" description="DUF6923" evidence="9">
    <location>
        <begin position="343"/>
        <end position="542"/>
    </location>
</feature>
<keyword evidence="5" id="KW-0677">Repeat</keyword>
<keyword evidence="12" id="KW-1185">Reference proteome</keyword>
<dbReference type="Proteomes" id="UP000051086">
    <property type="component" value="Unassembled WGS sequence"/>
</dbReference>
<evidence type="ECO:0000256" key="8">
    <source>
        <dbReference type="SAM" id="MobiDB-lite"/>
    </source>
</evidence>
<feature type="region of interest" description="Disordered" evidence="8">
    <location>
        <begin position="613"/>
        <end position="731"/>
    </location>
</feature>
<dbReference type="Proteomes" id="UP000051887">
    <property type="component" value="Unassembled WGS sequence"/>
</dbReference>
<dbReference type="GO" id="GO:0005576">
    <property type="term" value="C:extracellular region"/>
    <property type="evidence" value="ECO:0007669"/>
    <property type="project" value="UniProtKB-SubCell"/>
</dbReference>
<evidence type="ECO:0000313" key="12">
    <source>
        <dbReference type="Proteomes" id="UP000051086"/>
    </source>
</evidence>
<evidence type="ECO:0000256" key="3">
    <source>
        <dbReference type="ARBA" id="ARBA00022525"/>
    </source>
</evidence>
<evidence type="ECO:0000259" key="9">
    <source>
        <dbReference type="Pfam" id="PF21959"/>
    </source>
</evidence>
<evidence type="ECO:0000313" key="10">
    <source>
        <dbReference type="EMBL" id="CUH69031.1"/>
    </source>
</evidence>
<dbReference type="Pfam" id="PF21959">
    <property type="entry name" value="DUF6923"/>
    <property type="match status" value="1"/>
</dbReference>
<dbReference type="EMBL" id="CYSC01000041">
    <property type="protein sequence ID" value="CUH73766.1"/>
    <property type="molecule type" value="Genomic_DNA"/>
</dbReference>
<evidence type="ECO:0000256" key="7">
    <source>
        <dbReference type="ARBA" id="ARBA00023136"/>
    </source>
</evidence>
<dbReference type="InterPro" id="IPR011049">
    <property type="entry name" value="Serralysin-like_metalloprot_C"/>
</dbReference>
<dbReference type="InterPro" id="IPR054215">
    <property type="entry name" value="DUF6923"/>
</dbReference>